<evidence type="ECO:0000313" key="3">
    <source>
        <dbReference type="Proteomes" id="UP000291822"/>
    </source>
</evidence>
<dbReference type="AlphaFoldDB" id="A0A4R0Z024"/>
<keyword evidence="1" id="KW-0472">Membrane</keyword>
<reference evidence="2 3" key="1">
    <citation type="submission" date="2019-02" db="EMBL/GenBank/DDBJ databases">
        <title>Dyella amyloliquefaciens sp. nov., isolated from forest soil.</title>
        <authorList>
            <person name="Gao Z.-H."/>
            <person name="Qiu L.-H."/>
        </authorList>
    </citation>
    <scope>NUCLEOTIDE SEQUENCE [LARGE SCALE GENOMIC DNA]</scope>
    <source>
        <strain evidence="2 3">KACC 12747</strain>
    </source>
</reference>
<dbReference type="Proteomes" id="UP000291822">
    <property type="component" value="Unassembled WGS sequence"/>
</dbReference>
<name>A0A4R0Z024_9GAMM</name>
<feature type="transmembrane region" description="Helical" evidence="1">
    <location>
        <begin position="45"/>
        <end position="66"/>
    </location>
</feature>
<keyword evidence="1" id="KW-1133">Transmembrane helix</keyword>
<protein>
    <submittedName>
        <fullName evidence="2">Uncharacterized protein</fullName>
    </submittedName>
</protein>
<feature type="transmembrane region" description="Helical" evidence="1">
    <location>
        <begin position="21"/>
        <end position="39"/>
    </location>
</feature>
<evidence type="ECO:0000313" key="2">
    <source>
        <dbReference type="EMBL" id="TCI11214.1"/>
    </source>
</evidence>
<accession>A0A4R0Z024</accession>
<gene>
    <name evidence="2" type="ORF">EZM97_20625</name>
</gene>
<proteinExistence type="predicted"/>
<keyword evidence="1" id="KW-0812">Transmembrane</keyword>
<dbReference type="EMBL" id="SJTG01000002">
    <property type="protein sequence ID" value="TCI11214.1"/>
    <property type="molecule type" value="Genomic_DNA"/>
</dbReference>
<evidence type="ECO:0000256" key="1">
    <source>
        <dbReference type="SAM" id="Phobius"/>
    </source>
</evidence>
<keyword evidence="3" id="KW-1185">Reference proteome</keyword>
<comment type="caution">
    <text evidence="2">The sequence shown here is derived from an EMBL/GenBank/DDBJ whole genome shotgun (WGS) entry which is preliminary data.</text>
</comment>
<organism evidence="2 3">
    <name type="scientific">Dyella soli</name>
    <dbReference type="NCBI Taxonomy" id="522319"/>
    <lineage>
        <taxon>Bacteria</taxon>
        <taxon>Pseudomonadati</taxon>
        <taxon>Pseudomonadota</taxon>
        <taxon>Gammaproteobacteria</taxon>
        <taxon>Lysobacterales</taxon>
        <taxon>Rhodanobacteraceae</taxon>
        <taxon>Dyella</taxon>
    </lineage>
</organism>
<dbReference type="RefSeq" id="WP_131409991.1">
    <property type="nucleotide sequence ID" value="NZ_SJTG01000002.1"/>
</dbReference>
<sequence>MLEGNRQRVQNLSGGEIWMFIVARVLLGFAAGVLVTRYFPAVALYLAWPALVGGALLFTLAAKGLLRIQPPD</sequence>